<dbReference type="Gramene" id="PRQ30043">
    <property type="protein sequence ID" value="PRQ30043"/>
    <property type="gene ID" value="RchiOBHm_Chr5g0020331"/>
</dbReference>
<dbReference type="EMBL" id="PDCK01000043">
    <property type="protein sequence ID" value="PRQ30043.1"/>
    <property type="molecule type" value="Genomic_DNA"/>
</dbReference>
<keyword evidence="2" id="KW-1185">Reference proteome</keyword>
<comment type="caution">
    <text evidence="1">The sequence shown here is derived from an EMBL/GenBank/DDBJ whole genome shotgun (WGS) entry which is preliminary data.</text>
</comment>
<proteinExistence type="predicted"/>
<dbReference type="Proteomes" id="UP000238479">
    <property type="component" value="Chromosome 5"/>
</dbReference>
<dbReference type="AlphaFoldDB" id="A0A2P6Q778"/>
<accession>A0A2P6Q778</accession>
<gene>
    <name evidence="1" type="ORF">RchiOBHm_Chr5g0020331</name>
</gene>
<evidence type="ECO:0000313" key="2">
    <source>
        <dbReference type="Proteomes" id="UP000238479"/>
    </source>
</evidence>
<name>A0A2P6Q778_ROSCH</name>
<organism evidence="1 2">
    <name type="scientific">Rosa chinensis</name>
    <name type="common">China rose</name>
    <dbReference type="NCBI Taxonomy" id="74649"/>
    <lineage>
        <taxon>Eukaryota</taxon>
        <taxon>Viridiplantae</taxon>
        <taxon>Streptophyta</taxon>
        <taxon>Embryophyta</taxon>
        <taxon>Tracheophyta</taxon>
        <taxon>Spermatophyta</taxon>
        <taxon>Magnoliopsida</taxon>
        <taxon>eudicotyledons</taxon>
        <taxon>Gunneridae</taxon>
        <taxon>Pentapetalae</taxon>
        <taxon>rosids</taxon>
        <taxon>fabids</taxon>
        <taxon>Rosales</taxon>
        <taxon>Rosaceae</taxon>
        <taxon>Rosoideae</taxon>
        <taxon>Rosoideae incertae sedis</taxon>
        <taxon>Rosa</taxon>
    </lineage>
</organism>
<evidence type="ECO:0000313" key="1">
    <source>
        <dbReference type="EMBL" id="PRQ30043.1"/>
    </source>
</evidence>
<protein>
    <submittedName>
        <fullName evidence="1">Uncharacterized protein</fullName>
    </submittedName>
</protein>
<reference evidence="1 2" key="1">
    <citation type="journal article" date="2018" name="Nat. Genet.">
        <title>The Rosa genome provides new insights in the design of modern roses.</title>
        <authorList>
            <person name="Bendahmane M."/>
        </authorList>
    </citation>
    <scope>NUCLEOTIDE SEQUENCE [LARGE SCALE GENOMIC DNA]</scope>
    <source>
        <strain evidence="2">cv. Old Blush</strain>
    </source>
</reference>
<sequence length="81" mass="9105">MSLVPFQLLPLISSTINLLPNFITSFLQCPNLFFHRKLFAFQSPKLTPKTFILTLSLHNLQLSVATQSNLAQKTKGLVGYL</sequence>